<feature type="domain" description="PTS EIIB type-1" evidence="14">
    <location>
        <begin position="431"/>
        <end position="512"/>
    </location>
</feature>
<dbReference type="NCBIfam" id="TIGR00852">
    <property type="entry name" value="pts-Glc"/>
    <property type="match status" value="1"/>
</dbReference>
<dbReference type="CDD" id="cd00212">
    <property type="entry name" value="PTS_IIB_glc"/>
    <property type="match status" value="1"/>
</dbReference>
<feature type="transmembrane region" description="Helical" evidence="12">
    <location>
        <begin position="383"/>
        <end position="405"/>
    </location>
</feature>
<evidence type="ECO:0000256" key="8">
    <source>
        <dbReference type="ARBA" id="ARBA00022777"/>
    </source>
</evidence>
<evidence type="ECO:0000256" key="7">
    <source>
        <dbReference type="ARBA" id="ARBA00022692"/>
    </source>
</evidence>
<feature type="transmembrane region" description="Helical" evidence="12">
    <location>
        <begin position="124"/>
        <end position="152"/>
    </location>
</feature>
<keyword evidence="3" id="KW-1003">Cell membrane</keyword>
<dbReference type="EMBL" id="JBHUMF010000011">
    <property type="protein sequence ID" value="MFD2680066.1"/>
    <property type="molecule type" value="Genomic_DNA"/>
</dbReference>
<dbReference type="PROSITE" id="PS51098">
    <property type="entry name" value="PTS_EIIB_TYPE_1"/>
    <property type="match status" value="1"/>
</dbReference>
<keyword evidence="4" id="KW-0762">Sugar transport</keyword>
<feature type="domain" description="PTS EIIA type-1" evidence="13">
    <location>
        <begin position="561"/>
        <end position="665"/>
    </location>
</feature>
<evidence type="ECO:0000256" key="9">
    <source>
        <dbReference type="ARBA" id="ARBA00022989"/>
    </source>
</evidence>
<dbReference type="Gene3D" id="2.70.70.10">
    <property type="entry name" value="Glucose Permease (Domain IIA)"/>
    <property type="match status" value="1"/>
</dbReference>
<comment type="subcellular location">
    <subcellularLocation>
        <location evidence="1">Cell membrane</location>
        <topology evidence="1">Multi-pass membrane protein</topology>
    </subcellularLocation>
</comment>
<evidence type="ECO:0000259" key="14">
    <source>
        <dbReference type="PROSITE" id="PS51098"/>
    </source>
</evidence>
<keyword evidence="17" id="KW-1185">Reference proteome</keyword>
<feature type="transmembrane region" description="Helical" evidence="12">
    <location>
        <begin position="281"/>
        <end position="299"/>
    </location>
</feature>
<evidence type="ECO:0000256" key="11">
    <source>
        <dbReference type="PROSITE-ProRule" id="PRU00421"/>
    </source>
</evidence>
<gene>
    <name evidence="16" type="primary">ptsG</name>
    <name evidence="16" type="ORF">ACFSUL_04805</name>
</gene>
<dbReference type="InterPro" id="IPR011055">
    <property type="entry name" value="Dup_hybrid_motif"/>
</dbReference>
<dbReference type="SUPFAM" id="SSF51261">
    <property type="entry name" value="Duplicated hybrid motif"/>
    <property type="match status" value="1"/>
</dbReference>
<evidence type="ECO:0000256" key="10">
    <source>
        <dbReference type="ARBA" id="ARBA00023136"/>
    </source>
</evidence>
<dbReference type="Gene3D" id="3.30.1360.60">
    <property type="entry name" value="Glucose permease domain IIB"/>
    <property type="match status" value="1"/>
</dbReference>
<dbReference type="InterPro" id="IPR003352">
    <property type="entry name" value="PTS_EIIC"/>
</dbReference>
<dbReference type="PANTHER" id="PTHR30009:SF20">
    <property type="entry name" value="PTS SYSTEM GLUCOSE-SPECIFIC EIICB COMPONENT-RELATED"/>
    <property type="match status" value="1"/>
</dbReference>
<dbReference type="InterPro" id="IPR013013">
    <property type="entry name" value="PTS_EIIC_1"/>
</dbReference>
<dbReference type="InterPro" id="IPR018113">
    <property type="entry name" value="PTrfase_EIIB_Cys"/>
</dbReference>
<accession>A0ABW5RN30</accession>
<evidence type="ECO:0000256" key="5">
    <source>
        <dbReference type="ARBA" id="ARBA00022679"/>
    </source>
</evidence>
<evidence type="ECO:0000259" key="15">
    <source>
        <dbReference type="PROSITE" id="PS51103"/>
    </source>
</evidence>
<organism evidence="16 17">
    <name type="scientific">Bacillus seohaeanensis</name>
    <dbReference type="NCBI Taxonomy" id="284580"/>
    <lineage>
        <taxon>Bacteria</taxon>
        <taxon>Bacillati</taxon>
        <taxon>Bacillota</taxon>
        <taxon>Bacilli</taxon>
        <taxon>Bacillales</taxon>
        <taxon>Bacillaceae</taxon>
        <taxon>Bacillus</taxon>
    </lineage>
</organism>
<comment type="caution">
    <text evidence="16">The sequence shown here is derived from an EMBL/GenBank/DDBJ whole genome shotgun (WGS) entry which is preliminary data.</text>
</comment>
<reference evidence="17" key="1">
    <citation type="journal article" date="2019" name="Int. J. Syst. Evol. Microbiol.">
        <title>The Global Catalogue of Microorganisms (GCM) 10K type strain sequencing project: providing services to taxonomists for standard genome sequencing and annotation.</title>
        <authorList>
            <consortium name="The Broad Institute Genomics Platform"/>
            <consortium name="The Broad Institute Genome Sequencing Center for Infectious Disease"/>
            <person name="Wu L."/>
            <person name="Ma J."/>
        </authorList>
    </citation>
    <scope>NUCLEOTIDE SEQUENCE [LARGE SCALE GENOMIC DNA]</scope>
    <source>
        <strain evidence="17">KCTC 3913</strain>
    </source>
</reference>
<dbReference type="Pfam" id="PF00358">
    <property type="entry name" value="PTS_EIIA_1"/>
    <property type="match status" value="1"/>
</dbReference>
<evidence type="ECO:0000256" key="4">
    <source>
        <dbReference type="ARBA" id="ARBA00022597"/>
    </source>
</evidence>
<feature type="domain" description="PTS EIIC type-1" evidence="15">
    <location>
        <begin position="3"/>
        <end position="417"/>
    </location>
</feature>
<evidence type="ECO:0000256" key="2">
    <source>
        <dbReference type="ARBA" id="ARBA00022448"/>
    </source>
</evidence>
<dbReference type="EC" id="2.7.1.199" evidence="16"/>
<dbReference type="CDD" id="cd00210">
    <property type="entry name" value="PTS_IIA_glc"/>
    <property type="match status" value="1"/>
</dbReference>
<feature type="transmembrane region" description="Helical" evidence="12">
    <location>
        <begin position="360"/>
        <end position="377"/>
    </location>
</feature>
<dbReference type="PROSITE" id="PS01035">
    <property type="entry name" value="PTS_EIIB_TYPE_1_CYS"/>
    <property type="match status" value="1"/>
</dbReference>
<proteinExistence type="predicted"/>
<protein>
    <submittedName>
        <fullName evidence="16">Glucose-specific PTS transporter subunit IIBC</fullName>
        <ecNumber evidence="16">2.7.1.199</ecNumber>
    </submittedName>
</protein>
<evidence type="ECO:0000313" key="17">
    <source>
        <dbReference type="Proteomes" id="UP001597506"/>
    </source>
</evidence>
<dbReference type="RefSeq" id="WP_377933200.1">
    <property type="nucleotide sequence ID" value="NZ_JBHUMF010000011.1"/>
</dbReference>
<dbReference type="InterPro" id="IPR011299">
    <property type="entry name" value="PTS_IIBC_glc"/>
</dbReference>
<dbReference type="NCBIfam" id="TIGR00830">
    <property type="entry name" value="PTBA"/>
    <property type="match status" value="1"/>
</dbReference>
<dbReference type="Pfam" id="PF00367">
    <property type="entry name" value="PTS_EIIB"/>
    <property type="match status" value="1"/>
</dbReference>
<evidence type="ECO:0000313" key="16">
    <source>
        <dbReference type="EMBL" id="MFD2680066.1"/>
    </source>
</evidence>
<dbReference type="PROSITE" id="PS51103">
    <property type="entry name" value="PTS_EIIC_TYPE_1"/>
    <property type="match status" value="1"/>
</dbReference>
<sequence length="691" mass="74397">MFKKAFGVLQKVGKALMLPVAILPAAGLLLALGNALQNPTLLDIAPFLDNGGVEMVASVMEKAGGIIFDNLPLLFAVGVAIGLAGGDGVAGLAAIVGFLIMNVTMGTVEGLTIADVTGPDKDPANALVLGIPTLQSGVFGGIIVGILAAYMYNRFFNIELPSYLGFFAGKRFVPIATAASAVVLGLIMLLIWPTIQNGLNTFSNFMLGENRTFAAFVFGVIERSLIPFGLHHIFYSPFWFEFGQYTSAAGDIVRGDQAIFMKQIQDGVQDLTAGTFMTGKYPFMMFGLPAAALAIYHEARPERKKFVAGIMGSAALTSFLTGITEPLEFSFLFVAPVLFGIHAVFAGLSFMTMHLLDVKIGMTFSGGLIDYILFGVINPQTNWWLVIPVGLVLAVIYYFGFRFAIRKFNLATPGREEVEDDEDDQPAGTAGELPYNILEAMGGQENIAHLDACITRLRVSVNDVKNVDKNRLKKLGASGVLEVGDNIQAIFGPRSDSIKSQMQDIISGKAPRKVATNADEEVEQQIEEVNPDALQNEDEFKNEKFISPIKGEIKEITEVPDQVFSGKMMGDGFAILPEEGTIVSPVDGKVVNVFPTKHALGLESKAGREILIHVGIDTVKLEGEGFEALVKEGDQVEAGQPLLKVDLAYIKENAPSIITPIVFTNLKEGQQVTVEKTGSVNSKEENIISID</sequence>
<dbReference type="InterPro" id="IPR001996">
    <property type="entry name" value="PTS_IIB_1"/>
</dbReference>
<dbReference type="InterPro" id="IPR001127">
    <property type="entry name" value="PTS_EIIA_1_perm"/>
</dbReference>
<evidence type="ECO:0000256" key="1">
    <source>
        <dbReference type="ARBA" id="ARBA00004651"/>
    </source>
</evidence>
<dbReference type="NCBIfam" id="TIGR00826">
    <property type="entry name" value="EIIB_glc"/>
    <property type="match status" value="1"/>
</dbReference>
<evidence type="ECO:0000256" key="3">
    <source>
        <dbReference type="ARBA" id="ARBA00022475"/>
    </source>
</evidence>
<feature type="transmembrane region" description="Helical" evidence="12">
    <location>
        <begin position="172"/>
        <end position="192"/>
    </location>
</feature>
<keyword evidence="5 16" id="KW-0808">Transferase</keyword>
<feature type="transmembrane region" description="Helical" evidence="12">
    <location>
        <begin position="329"/>
        <end position="348"/>
    </location>
</feature>
<feature type="transmembrane region" description="Helical" evidence="12">
    <location>
        <begin position="213"/>
        <end position="235"/>
    </location>
</feature>
<dbReference type="InterPro" id="IPR004719">
    <property type="entry name" value="PTS_maltose/Glc_sub_IIC"/>
</dbReference>
<dbReference type="GO" id="GO:0016740">
    <property type="term" value="F:transferase activity"/>
    <property type="evidence" value="ECO:0007669"/>
    <property type="project" value="UniProtKB-KW"/>
</dbReference>
<evidence type="ECO:0000256" key="6">
    <source>
        <dbReference type="ARBA" id="ARBA00022683"/>
    </source>
</evidence>
<dbReference type="SUPFAM" id="SSF55604">
    <property type="entry name" value="Glucose permease domain IIB"/>
    <property type="match status" value="1"/>
</dbReference>
<keyword evidence="9 12" id="KW-1133">Transmembrane helix</keyword>
<evidence type="ECO:0000259" key="13">
    <source>
        <dbReference type="PROSITE" id="PS51093"/>
    </source>
</evidence>
<keyword evidence="7 12" id="KW-0812">Transmembrane</keyword>
<keyword evidence="6" id="KW-0598">Phosphotransferase system</keyword>
<keyword evidence="8" id="KW-0418">Kinase</keyword>
<keyword evidence="10 12" id="KW-0472">Membrane</keyword>
<evidence type="ECO:0000256" key="12">
    <source>
        <dbReference type="SAM" id="Phobius"/>
    </source>
</evidence>
<feature type="active site" description="Phosphocysteine intermediate; for EIIB activity" evidence="11">
    <location>
        <position position="453"/>
    </location>
</feature>
<dbReference type="Proteomes" id="UP001597506">
    <property type="component" value="Unassembled WGS sequence"/>
</dbReference>
<name>A0ABW5RN30_9BACI</name>
<dbReference type="NCBIfam" id="TIGR02002">
    <property type="entry name" value="PTS-II-BC-glcB"/>
    <property type="match status" value="1"/>
</dbReference>
<dbReference type="InterPro" id="IPR036878">
    <property type="entry name" value="Glu_permease_IIB"/>
</dbReference>
<keyword evidence="2" id="KW-0813">Transport</keyword>
<feature type="transmembrane region" description="Helical" evidence="12">
    <location>
        <begin position="73"/>
        <end position="103"/>
    </location>
</feature>
<feature type="transmembrane region" description="Helical" evidence="12">
    <location>
        <begin position="306"/>
        <end position="323"/>
    </location>
</feature>
<dbReference type="PANTHER" id="PTHR30009">
    <property type="entry name" value="CYTOCHROME C-TYPE SYNTHESIS PROTEIN AND PTS TRANSMEMBRANE COMPONENT"/>
    <property type="match status" value="1"/>
</dbReference>
<dbReference type="PROSITE" id="PS51093">
    <property type="entry name" value="PTS_EIIA_TYPE_1"/>
    <property type="match status" value="1"/>
</dbReference>
<dbReference type="InterPro" id="IPR050429">
    <property type="entry name" value="PTS_Glucose_EIICBA"/>
</dbReference>
<dbReference type="PROSITE" id="PS00371">
    <property type="entry name" value="PTS_EIIA_TYPE_1_HIS"/>
    <property type="match status" value="1"/>
</dbReference>
<dbReference type="Pfam" id="PF02378">
    <property type="entry name" value="PTS_EIIC"/>
    <property type="match status" value="1"/>
</dbReference>